<dbReference type="OrthoDB" id="6287725at2759"/>
<evidence type="ECO:0000256" key="1">
    <source>
        <dbReference type="SAM" id="MobiDB-lite"/>
    </source>
</evidence>
<dbReference type="EMBL" id="MCFD01000020">
    <property type="protein sequence ID" value="ORX65824.1"/>
    <property type="molecule type" value="Genomic_DNA"/>
</dbReference>
<feature type="region of interest" description="Disordered" evidence="1">
    <location>
        <begin position="1"/>
        <end position="87"/>
    </location>
</feature>
<dbReference type="RefSeq" id="XP_040739907.1">
    <property type="nucleotide sequence ID" value="XM_040892266.1"/>
</dbReference>
<reference evidence="2 3" key="1">
    <citation type="submission" date="2016-07" db="EMBL/GenBank/DDBJ databases">
        <title>Pervasive Adenine N6-methylation of Active Genes in Fungi.</title>
        <authorList>
            <consortium name="DOE Joint Genome Institute"/>
            <person name="Mondo S.J."/>
            <person name="Dannebaum R.O."/>
            <person name="Kuo R.C."/>
            <person name="Labutti K."/>
            <person name="Haridas S."/>
            <person name="Kuo A."/>
            <person name="Salamov A."/>
            <person name="Ahrendt S.R."/>
            <person name="Lipzen A."/>
            <person name="Sullivan W."/>
            <person name="Andreopoulos W.B."/>
            <person name="Clum A."/>
            <person name="Lindquist E."/>
            <person name="Daum C."/>
            <person name="Ramamoorthy G.K."/>
            <person name="Gryganskyi A."/>
            <person name="Culley D."/>
            <person name="Magnuson J.K."/>
            <person name="James T.Y."/>
            <person name="O'Malley M.A."/>
            <person name="Stajich J.E."/>
            <person name="Spatafora J.W."/>
            <person name="Visel A."/>
            <person name="Grigoriev I.V."/>
        </authorList>
    </citation>
    <scope>NUCLEOTIDE SEQUENCE [LARGE SCALE GENOMIC DNA]</scope>
    <source>
        <strain evidence="2 3">ATCC 12442</strain>
    </source>
</reference>
<dbReference type="Proteomes" id="UP000193922">
    <property type="component" value="Unassembled WGS sequence"/>
</dbReference>
<name>A0A1Y1VYC7_9FUNG</name>
<comment type="caution">
    <text evidence="2">The sequence shown here is derived from an EMBL/GenBank/DDBJ whole genome shotgun (WGS) entry which is preliminary data.</text>
</comment>
<keyword evidence="3" id="KW-1185">Reference proteome</keyword>
<evidence type="ECO:0000313" key="3">
    <source>
        <dbReference type="Proteomes" id="UP000193922"/>
    </source>
</evidence>
<feature type="compositionally biased region" description="Polar residues" evidence="1">
    <location>
        <begin position="60"/>
        <end position="69"/>
    </location>
</feature>
<proteinExistence type="predicted"/>
<gene>
    <name evidence="2" type="ORF">DL89DRAFT_92642</name>
</gene>
<organism evidence="2 3">
    <name type="scientific">Linderina pennispora</name>
    <dbReference type="NCBI Taxonomy" id="61395"/>
    <lineage>
        <taxon>Eukaryota</taxon>
        <taxon>Fungi</taxon>
        <taxon>Fungi incertae sedis</taxon>
        <taxon>Zoopagomycota</taxon>
        <taxon>Kickxellomycotina</taxon>
        <taxon>Kickxellomycetes</taxon>
        <taxon>Kickxellales</taxon>
        <taxon>Kickxellaceae</taxon>
        <taxon>Linderina</taxon>
    </lineage>
</organism>
<feature type="compositionally biased region" description="Low complexity" evidence="1">
    <location>
        <begin position="23"/>
        <end position="33"/>
    </location>
</feature>
<protein>
    <submittedName>
        <fullName evidence="2">Uncharacterized protein</fullName>
    </submittedName>
</protein>
<dbReference type="AlphaFoldDB" id="A0A1Y1VYC7"/>
<evidence type="ECO:0000313" key="2">
    <source>
        <dbReference type="EMBL" id="ORX65824.1"/>
    </source>
</evidence>
<dbReference type="GeneID" id="63808914"/>
<accession>A0A1Y1VYC7</accession>
<feature type="compositionally biased region" description="Polar residues" evidence="1">
    <location>
        <begin position="1"/>
        <end position="13"/>
    </location>
</feature>
<sequence length="113" mass="12168">MAQNGAAKSNPFGNYSFMEAQGTKTTKTEPTTPMAMKESPFGNYSFREAQQSRNAAEPSSPISSRSNNFRTDDTAPVQNTSSIHSFMAAKPEKPIAFEGYSFSEAQGDSPSIG</sequence>